<sequence>MNEEITYQKVEQLQHYEFGFLKTGSEVEVIAINHLSFHIRTIGYCHYIEDAECILETCIRFGFKEKGMSFPGLPGYELAREQAAVSV</sequence>
<organism evidence="1 2">
    <name type="scientific">Bacillus infantis</name>
    <dbReference type="NCBI Taxonomy" id="324767"/>
    <lineage>
        <taxon>Bacteria</taxon>
        <taxon>Bacillati</taxon>
        <taxon>Bacillota</taxon>
        <taxon>Bacilli</taxon>
        <taxon>Bacillales</taxon>
        <taxon>Bacillaceae</taxon>
        <taxon>Bacillus</taxon>
    </lineage>
</organism>
<dbReference type="AlphaFoldDB" id="A0A5D4SD03"/>
<protein>
    <submittedName>
        <fullName evidence="1">Uncharacterized protein</fullName>
    </submittedName>
</protein>
<comment type="caution">
    <text evidence="1">The sequence shown here is derived from an EMBL/GenBank/DDBJ whole genome shotgun (WGS) entry which is preliminary data.</text>
</comment>
<reference evidence="1 2" key="1">
    <citation type="submission" date="2019-08" db="EMBL/GenBank/DDBJ databases">
        <title>Bacillus genomes from the desert of Cuatro Cienegas, Coahuila.</title>
        <authorList>
            <person name="Olmedo-Alvarez G."/>
        </authorList>
    </citation>
    <scope>NUCLEOTIDE SEQUENCE [LARGE SCALE GENOMIC DNA]</scope>
    <source>
        <strain evidence="1 2">CH37_1T</strain>
    </source>
</reference>
<evidence type="ECO:0000313" key="2">
    <source>
        <dbReference type="Proteomes" id="UP000323732"/>
    </source>
</evidence>
<name>A0A5D4SD03_9BACI</name>
<accession>A0A5D4SD03</accession>
<dbReference type="EMBL" id="VTES01000006">
    <property type="protein sequence ID" value="TYS60541.1"/>
    <property type="molecule type" value="Genomic_DNA"/>
</dbReference>
<dbReference type="Proteomes" id="UP000323732">
    <property type="component" value="Unassembled WGS sequence"/>
</dbReference>
<evidence type="ECO:0000313" key="1">
    <source>
        <dbReference type="EMBL" id="TYS60541.1"/>
    </source>
</evidence>
<dbReference type="RefSeq" id="WP_148950686.1">
    <property type="nucleotide sequence ID" value="NZ_VTES01000006.1"/>
</dbReference>
<proteinExistence type="predicted"/>
<gene>
    <name evidence="1" type="ORF">FZD47_20225</name>
</gene>